<protein>
    <submittedName>
        <fullName evidence="1">Uncharacterized protein</fullName>
    </submittedName>
</protein>
<dbReference type="EMBL" id="KZ293453">
    <property type="protein sequence ID" value="PBK64204.1"/>
    <property type="molecule type" value="Genomic_DNA"/>
</dbReference>
<evidence type="ECO:0000313" key="2">
    <source>
        <dbReference type="Proteomes" id="UP000218334"/>
    </source>
</evidence>
<keyword evidence="2" id="KW-1185">Reference proteome</keyword>
<dbReference type="AlphaFoldDB" id="A0A2H3B5R6"/>
<reference evidence="2" key="1">
    <citation type="journal article" date="2017" name="Nat. Ecol. Evol.">
        <title>Genome expansion and lineage-specific genetic innovations in the forest pathogenic fungi Armillaria.</title>
        <authorList>
            <person name="Sipos G."/>
            <person name="Prasanna A.N."/>
            <person name="Walter M.C."/>
            <person name="O'Connor E."/>
            <person name="Balint B."/>
            <person name="Krizsan K."/>
            <person name="Kiss B."/>
            <person name="Hess J."/>
            <person name="Varga T."/>
            <person name="Slot J."/>
            <person name="Riley R."/>
            <person name="Boka B."/>
            <person name="Rigling D."/>
            <person name="Barry K."/>
            <person name="Lee J."/>
            <person name="Mihaltcheva S."/>
            <person name="LaButti K."/>
            <person name="Lipzen A."/>
            <person name="Waldron R."/>
            <person name="Moloney N.M."/>
            <person name="Sperisen C."/>
            <person name="Kredics L."/>
            <person name="Vagvoelgyi C."/>
            <person name="Patrignani A."/>
            <person name="Fitzpatrick D."/>
            <person name="Nagy I."/>
            <person name="Doyle S."/>
            <person name="Anderson J.B."/>
            <person name="Grigoriev I.V."/>
            <person name="Gueldener U."/>
            <person name="Muensterkoetter M."/>
            <person name="Nagy L.G."/>
        </authorList>
    </citation>
    <scope>NUCLEOTIDE SEQUENCE [LARGE SCALE GENOMIC DNA]</scope>
    <source>
        <strain evidence="2">28-4</strain>
    </source>
</reference>
<evidence type="ECO:0000313" key="1">
    <source>
        <dbReference type="EMBL" id="PBK64204.1"/>
    </source>
</evidence>
<organism evidence="1 2">
    <name type="scientific">Armillaria solidipes</name>
    <dbReference type="NCBI Taxonomy" id="1076256"/>
    <lineage>
        <taxon>Eukaryota</taxon>
        <taxon>Fungi</taxon>
        <taxon>Dikarya</taxon>
        <taxon>Basidiomycota</taxon>
        <taxon>Agaricomycotina</taxon>
        <taxon>Agaricomycetes</taxon>
        <taxon>Agaricomycetidae</taxon>
        <taxon>Agaricales</taxon>
        <taxon>Marasmiineae</taxon>
        <taxon>Physalacriaceae</taxon>
        <taxon>Armillaria</taxon>
    </lineage>
</organism>
<dbReference type="Proteomes" id="UP000218334">
    <property type="component" value="Unassembled WGS sequence"/>
</dbReference>
<sequence length="134" mass="15017">MLQNSGWADIFVLNTIASFFVVRAFQNLPVKGTESRPQRAKFNITGHTATVYLPGTELAISTHSLRQHARNRGIFDNRTSTRIYRRSLDNVHDSELHVVPLDEYVNGGKHGWDTSASITQTSVFTLSLDLNTSN</sequence>
<proteinExistence type="predicted"/>
<accession>A0A2H3B5R6</accession>
<gene>
    <name evidence="1" type="ORF">ARMSODRAFT_477216</name>
</gene>
<name>A0A2H3B5R6_9AGAR</name>